<comment type="caution">
    <text evidence="5">The sequence shown here is derived from an EMBL/GenBank/DDBJ whole genome shotgun (WGS) entry which is preliminary data.</text>
</comment>
<dbReference type="InterPro" id="IPR052355">
    <property type="entry name" value="CENP-V-like"/>
</dbReference>
<dbReference type="AlphaFoldDB" id="A0AAD9VH24"/>
<dbReference type="Gene3D" id="2.170.150.70">
    <property type="match status" value="1"/>
</dbReference>
<dbReference type="Pfam" id="PF04828">
    <property type="entry name" value="GFA"/>
    <property type="match status" value="1"/>
</dbReference>
<dbReference type="PROSITE" id="PS51891">
    <property type="entry name" value="CENP_V_GFA"/>
    <property type="match status" value="1"/>
</dbReference>
<proteinExistence type="inferred from homology"/>
<dbReference type="GO" id="GO:0046872">
    <property type="term" value="F:metal ion binding"/>
    <property type="evidence" value="ECO:0007669"/>
    <property type="project" value="UniProtKB-KW"/>
</dbReference>
<dbReference type="Proteomes" id="UP001249851">
    <property type="component" value="Unassembled WGS sequence"/>
</dbReference>
<comment type="similarity">
    <text evidence="1">Belongs to the Gfa family.</text>
</comment>
<keyword evidence="3" id="KW-0862">Zinc</keyword>
<gene>
    <name evidence="5" type="ORF">P5673_000453</name>
</gene>
<evidence type="ECO:0000313" key="6">
    <source>
        <dbReference type="Proteomes" id="UP001249851"/>
    </source>
</evidence>
<dbReference type="PANTHER" id="PTHR28620">
    <property type="entry name" value="CENTROMERE PROTEIN V"/>
    <property type="match status" value="1"/>
</dbReference>
<sequence length="140" mass="15598">MASAESELVTHRGGCHCGKVRYQVMAPAVLSVLDCNCSICVKKQNKHFIVPEANFSLLQGKDNLSCYTFNTHAAKHLFCKTCGVQSFYRPRSNPDGYGVMPHCLDEGSVEAIKVEACDGKNWENFIAENPEIQQRSKKKN</sequence>
<name>A0AAD9VH24_ACRCE</name>
<keyword evidence="2" id="KW-0479">Metal-binding</keyword>
<evidence type="ECO:0000256" key="1">
    <source>
        <dbReference type="ARBA" id="ARBA00005495"/>
    </source>
</evidence>
<dbReference type="PANTHER" id="PTHR28620:SF1">
    <property type="entry name" value="CENP-V_GFA DOMAIN-CONTAINING PROTEIN"/>
    <property type="match status" value="1"/>
</dbReference>
<dbReference type="InterPro" id="IPR006913">
    <property type="entry name" value="CENP-V/GFA"/>
</dbReference>
<dbReference type="EMBL" id="JARQWQ010000001">
    <property type="protein sequence ID" value="KAK2574308.1"/>
    <property type="molecule type" value="Genomic_DNA"/>
</dbReference>
<keyword evidence="6" id="KW-1185">Reference proteome</keyword>
<dbReference type="GO" id="GO:0016846">
    <property type="term" value="F:carbon-sulfur lyase activity"/>
    <property type="evidence" value="ECO:0007669"/>
    <property type="project" value="InterPro"/>
</dbReference>
<evidence type="ECO:0000256" key="3">
    <source>
        <dbReference type="ARBA" id="ARBA00022833"/>
    </source>
</evidence>
<evidence type="ECO:0000256" key="2">
    <source>
        <dbReference type="ARBA" id="ARBA00022723"/>
    </source>
</evidence>
<dbReference type="InterPro" id="IPR011057">
    <property type="entry name" value="Mss4-like_sf"/>
</dbReference>
<organism evidence="5 6">
    <name type="scientific">Acropora cervicornis</name>
    <name type="common">Staghorn coral</name>
    <dbReference type="NCBI Taxonomy" id="6130"/>
    <lineage>
        <taxon>Eukaryota</taxon>
        <taxon>Metazoa</taxon>
        <taxon>Cnidaria</taxon>
        <taxon>Anthozoa</taxon>
        <taxon>Hexacorallia</taxon>
        <taxon>Scleractinia</taxon>
        <taxon>Astrocoeniina</taxon>
        <taxon>Acroporidae</taxon>
        <taxon>Acropora</taxon>
    </lineage>
</organism>
<reference evidence="5" key="2">
    <citation type="journal article" date="2023" name="Science">
        <title>Genomic signatures of disease resistance in endangered staghorn corals.</title>
        <authorList>
            <person name="Vollmer S.V."/>
            <person name="Selwyn J.D."/>
            <person name="Despard B.A."/>
            <person name="Roesel C.L."/>
        </authorList>
    </citation>
    <scope>NUCLEOTIDE SEQUENCE</scope>
    <source>
        <strain evidence="5">K2</strain>
    </source>
</reference>
<evidence type="ECO:0000313" key="5">
    <source>
        <dbReference type="EMBL" id="KAK2574308.1"/>
    </source>
</evidence>
<feature type="domain" description="CENP-V/GFA" evidence="4">
    <location>
        <begin position="11"/>
        <end position="123"/>
    </location>
</feature>
<protein>
    <submittedName>
        <fullName evidence="5">Centromere protein V</fullName>
    </submittedName>
</protein>
<dbReference type="SUPFAM" id="SSF51316">
    <property type="entry name" value="Mss4-like"/>
    <property type="match status" value="1"/>
</dbReference>
<reference evidence="5" key="1">
    <citation type="journal article" date="2023" name="G3 (Bethesda)">
        <title>Whole genome assembly and annotation of the endangered Caribbean coral Acropora cervicornis.</title>
        <authorList>
            <person name="Selwyn J.D."/>
            <person name="Vollmer S.V."/>
        </authorList>
    </citation>
    <scope>NUCLEOTIDE SEQUENCE</scope>
    <source>
        <strain evidence="5">K2</strain>
    </source>
</reference>
<evidence type="ECO:0000259" key="4">
    <source>
        <dbReference type="PROSITE" id="PS51891"/>
    </source>
</evidence>
<accession>A0AAD9VH24</accession>